<evidence type="ECO:0000256" key="5">
    <source>
        <dbReference type="SAM" id="MobiDB-lite"/>
    </source>
</evidence>
<dbReference type="InterPro" id="IPR005314">
    <property type="entry name" value="Peptidase_C50"/>
</dbReference>
<dbReference type="PROSITE" id="PS51700">
    <property type="entry name" value="SEPARIN"/>
    <property type="match status" value="1"/>
</dbReference>
<feature type="region of interest" description="Disordered" evidence="5">
    <location>
        <begin position="952"/>
        <end position="1006"/>
    </location>
</feature>
<feature type="region of interest" description="Disordered" evidence="5">
    <location>
        <begin position="1090"/>
        <end position="1173"/>
    </location>
</feature>
<feature type="domain" description="Peptidase C50" evidence="6">
    <location>
        <begin position="1524"/>
        <end position="1619"/>
    </location>
</feature>
<reference evidence="7 8" key="1">
    <citation type="submission" date="2019-09" db="EMBL/GenBank/DDBJ databases">
        <title>Bird 10,000 Genomes (B10K) Project - Family phase.</title>
        <authorList>
            <person name="Zhang G."/>
        </authorList>
    </citation>
    <scope>NUCLEOTIDE SEQUENCE [LARGE SCALE GENOMIC DNA]</scope>
    <source>
        <strain evidence="7">B10K-DU-001-16</strain>
        <tissue evidence="7">Muscle</tissue>
    </source>
</reference>
<evidence type="ECO:0000313" key="8">
    <source>
        <dbReference type="Proteomes" id="UP000534107"/>
    </source>
</evidence>
<feature type="non-terminal residue" evidence="7">
    <location>
        <position position="1"/>
    </location>
</feature>
<dbReference type="GO" id="GO:0006508">
    <property type="term" value="P:proteolysis"/>
    <property type="evidence" value="ECO:0007669"/>
    <property type="project" value="InterPro"/>
</dbReference>
<feature type="compositionally biased region" description="Basic residues" evidence="5">
    <location>
        <begin position="987"/>
        <end position="996"/>
    </location>
</feature>
<evidence type="ECO:0000256" key="2">
    <source>
        <dbReference type="ARBA" id="ARBA00012489"/>
    </source>
</evidence>
<dbReference type="EC" id="3.4.22.49" evidence="2"/>
<dbReference type="GO" id="GO:0005737">
    <property type="term" value="C:cytoplasm"/>
    <property type="evidence" value="ECO:0007669"/>
    <property type="project" value="TreeGrafter"/>
</dbReference>
<dbReference type="GO" id="GO:0051307">
    <property type="term" value="P:meiotic chromosome separation"/>
    <property type="evidence" value="ECO:0007669"/>
    <property type="project" value="TreeGrafter"/>
</dbReference>
<evidence type="ECO:0000256" key="1">
    <source>
        <dbReference type="ARBA" id="ARBA00000451"/>
    </source>
</evidence>
<sequence length="1667" mass="184679">RGDILSLCGLSQGHCSVLHKLLDKVPPDGVKQKLLVKEVLYCNLEILTRLAYKAFQSSQPLQSWPGLEQLVLGCRRTVSCLLEALEGLPQPERVKYLDVTASCTFHLAYIFYNHNLHQEASSVCELFCESLEAAEDSKALEIPSGMLPKCFRLQVECQRRLGQLQRALGSVLRWLQALQGPGQLLPEPVSLWAQVKVDAAKQGAEEQRLRTLKDGLEGARLDTESLVRLLFAELKAYKCIRGDTGQERYSVLCDLLQLCSEHSGLLQHRAACLTELAQLLCYHSYSQWAGCSFLDCAHEALRLLELVPSSAHNKQQLLDDQAQALLWLYICSLEAELEQNREREQRGRAQGLRSLQDFEPNDLNYKGKLLEDSFLYDGISFNLLAENALSKSLDDAFSLWKQLLEAPGVPAVRSLEQTVTSLHILAALYKLLGKPLQAMETYLLLQALCSRQGDKLGTASALCHLSTLLCQLQCPSYAQLFLEETEHWLQEAESSDSSHLLLQLSCLLLRSHICCAKHQIEQGLSLLLQVLQHPALQKPLKAWHLLRAHALWLVATYLSLPSALLLPELRQQLILQGWMTPTTPLLEAHKLLRSILLLLVGGELLDCERTASDIHFMDYGDNLLLKWQVLADLLDCSEQLVALLSRMDVVCKAKGFCLEAAKLAIKLQITRRCTSFLVLKAQLELKLGELEQSSLDLERALFLLDSKTEFESSQKQRGPVKILLKKQKLKRKKPQEPLSEAAKEEENFLQGPALELVATRDAPEQLQALGASPQLKASSKSLSFLRHTARCPCCLCSDLALAAVCLHWLLCQAQGQLAQARVAQGLAVLRALPRRSAMVTARFAALLRDKLPAAALQQPPGLQQPPELHLLDELVATAYDSLAAWSLENPEEQEKGLSFVASCSPQLLSLEDSKAKLLLAKAVAIICQLASEPGVTVDDILGKYHSWQLPTVPPAQPQVPAVPPTSKKAKAEPQRRRGKAPAAPKSQGKRCQRRAKASAVPSTAKVFSLTDSDSEVPTISIKPVTLPCTPQAKSCLPAEAGLALGSRTPFTIFSDVCTPANSKHNSSAKLLQAPKAKSRVLSHLKVTFSDDSEEEDALQAAVTPKGHPRTPHTPKSLFPKPLGCQGGSGGVLRKPRSCCQPRRAQAGPRSATAAGDRKERVTRRAASRRAEDRDLLRATEQRDKVEEELEMSFETLQLAEEVEGASPGELGTFFLSHTQVVPTAATSPGDQCLYLSLQAGDSCIRAGRRSRIRSRRTSWQHSAQAMHNPCPPKGESSPLPCPQLVFPFSFFPLGAPLPFPFPFPPRGSFPFPLSLPPRGSFPLLLLQAPVSSVLRDYDSIQKEQKETSNCTDKQDWWLRRSQLDHRMKSLIDTLELEVLGCWRSMLLPSRPEPRLAQEAAELHLQLCRCGWREKDPTLLKVLLNAAPLLTPKNVQALAFGLCPAQPHRAQLLLEEAVEKWRSCTLQSTGSLVLLLDKHLHKLPWESMSCLRAVPVTRLPSLHFLLSYSLAQKRASSVLSRGVNPSSTFYVLNPHSNLLGTQERFQSWFESEPGWQGVSGRIPSQRQMQAALLEHDLYIYAGHGAGARLLDGQAIARLECRAVTMLFGCSSVALIHKGNLEGAGIVLKYIMAGWRWNSSHPPLLSSRWCRPSMWRPRIVSMCSTRATK</sequence>
<keyword evidence="3" id="KW-0378">Hydrolase</keyword>
<organism evidence="7 8">
    <name type="scientific">Bucco capensis</name>
    <name type="common">collared puffbird</name>
    <dbReference type="NCBI Taxonomy" id="135168"/>
    <lineage>
        <taxon>Eukaryota</taxon>
        <taxon>Metazoa</taxon>
        <taxon>Chordata</taxon>
        <taxon>Craniata</taxon>
        <taxon>Vertebrata</taxon>
        <taxon>Euteleostomi</taxon>
        <taxon>Archelosauria</taxon>
        <taxon>Archosauria</taxon>
        <taxon>Dinosauria</taxon>
        <taxon>Saurischia</taxon>
        <taxon>Theropoda</taxon>
        <taxon>Coelurosauria</taxon>
        <taxon>Aves</taxon>
        <taxon>Neognathae</taxon>
        <taxon>Neoaves</taxon>
        <taxon>Telluraves</taxon>
        <taxon>Coraciimorphae</taxon>
        <taxon>Piciformes</taxon>
        <taxon>Bucconidae</taxon>
        <taxon>Bucco</taxon>
    </lineage>
</organism>
<dbReference type="GO" id="GO:0005813">
    <property type="term" value="C:centrosome"/>
    <property type="evidence" value="ECO:0007669"/>
    <property type="project" value="TreeGrafter"/>
</dbReference>
<dbReference type="GO" id="GO:0072686">
    <property type="term" value="C:mitotic spindle"/>
    <property type="evidence" value="ECO:0007669"/>
    <property type="project" value="TreeGrafter"/>
</dbReference>
<name>A0A7K9HQS0_9PICI</name>
<accession>A0A7K9HQS0</accession>
<evidence type="ECO:0000256" key="4">
    <source>
        <dbReference type="ARBA" id="ARBA00022829"/>
    </source>
</evidence>
<comment type="caution">
    <text evidence="7">The sequence shown here is derived from an EMBL/GenBank/DDBJ whole genome shotgun (WGS) entry which is preliminary data.</text>
</comment>
<keyword evidence="4" id="KW-0159">Chromosome partition</keyword>
<evidence type="ECO:0000256" key="3">
    <source>
        <dbReference type="ARBA" id="ARBA00022801"/>
    </source>
</evidence>
<dbReference type="OrthoDB" id="10255632at2759"/>
<keyword evidence="8" id="KW-1185">Reference proteome</keyword>
<gene>
    <name evidence="7" type="primary">Espl1</name>
    <name evidence="7" type="ORF">BUCCAP_R14550</name>
</gene>
<protein>
    <recommendedName>
        <fullName evidence="2">separase</fullName>
        <ecNumber evidence="2">3.4.22.49</ecNumber>
    </recommendedName>
</protein>
<proteinExistence type="predicted"/>
<dbReference type="PANTHER" id="PTHR12792:SF0">
    <property type="entry name" value="SEPARIN"/>
    <property type="match status" value="1"/>
</dbReference>
<dbReference type="Pfam" id="PF03568">
    <property type="entry name" value="Separin_C"/>
    <property type="match status" value="1"/>
</dbReference>
<dbReference type="PANTHER" id="PTHR12792">
    <property type="entry name" value="EXTRA SPINDLE POLES 1-RELATED"/>
    <property type="match status" value="1"/>
</dbReference>
<evidence type="ECO:0000259" key="6">
    <source>
        <dbReference type="PROSITE" id="PS51700"/>
    </source>
</evidence>
<dbReference type="InterPro" id="IPR030397">
    <property type="entry name" value="SEPARIN_core_dom"/>
</dbReference>
<feature type="non-terminal residue" evidence="7">
    <location>
        <position position="1667"/>
    </location>
</feature>
<dbReference type="GO" id="GO:0004197">
    <property type="term" value="F:cysteine-type endopeptidase activity"/>
    <property type="evidence" value="ECO:0007669"/>
    <property type="project" value="InterPro"/>
</dbReference>
<evidence type="ECO:0000313" key="7">
    <source>
        <dbReference type="EMBL" id="NXH15265.1"/>
    </source>
</evidence>
<feature type="compositionally biased region" description="Pro residues" evidence="5">
    <location>
        <begin position="952"/>
        <end position="963"/>
    </location>
</feature>
<dbReference type="Proteomes" id="UP000534107">
    <property type="component" value="Unassembled WGS sequence"/>
</dbReference>
<dbReference type="EMBL" id="VWZO01009770">
    <property type="protein sequence ID" value="NXH15265.1"/>
    <property type="molecule type" value="Genomic_DNA"/>
</dbReference>
<dbReference type="GO" id="GO:0005634">
    <property type="term" value="C:nucleus"/>
    <property type="evidence" value="ECO:0007669"/>
    <property type="project" value="InterPro"/>
</dbReference>
<comment type="catalytic activity">
    <reaction evidence="1">
        <text>All bonds known to be hydrolyzed by this endopeptidase have arginine in P1 and an acidic residue in P4. P6 is often occupied by an acidic residue or by a hydroxy-amino-acid residue, the phosphorylation of which enhances cleavage.</text>
        <dbReference type="EC" id="3.4.22.49"/>
    </reaction>
</comment>